<dbReference type="InterPro" id="IPR010982">
    <property type="entry name" value="Lambda_DNA-bd_dom_sf"/>
</dbReference>
<dbReference type="AlphaFoldDB" id="A0A7K1L5U5"/>
<comment type="caution">
    <text evidence="2">The sequence shown here is derived from an EMBL/GenBank/DDBJ whole genome shotgun (WGS) entry which is preliminary data.</text>
</comment>
<dbReference type="Gene3D" id="1.10.260.40">
    <property type="entry name" value="lambda repressor-like DNA-binding domains"/>
    <property type="match status" value="1"/>
</dbReference>
<evidence type="ECO:0000313" key="3">
    <source>
        <dbReference type="Proteomes" id="UP000432015"/>
    </source>
</evidence>
<dbReference type="CDD" id="cd00093">
    <property type="entry name" value="HTH_XRE"/>
    <property type="match status" value="1"/>
</dbReference>
<keyword evidence="3" id="KW-1185">Reference proteome</keyword>
<evidence type="ECO:0000313" key="2">
    <source>
        <dbReference type="EMBL" id="MUN39801.1"/>
    </source>
</evidence>
<dbReference type="Proteomes" id="UP000432015">
    <property type="component" value="Unassembled WGS sequence"/>
</dbReference>
<sequence>MPPPRDTSPSAYQEVFVTELRARRDMAGLSRNRLAAALGCTPQWLAKVETFEKPPSEGLADDLDTYFQTGGLFRRLWEKHQEARKRGLIPSAVRPLVDAEKRANQINIYEPLLVTGLMQTENYARFVFSSGTRVDRTEELVAIRMERQVIFTKPDPPWLFLLIREAVIRDIKPEFQVEQCKRLLDIMNHPRVSVQIVPADAAVFQESGFQLLSFEKASDVAYVDGASGYGQILTEPSDVRRLAVVFDVIRSVALPATASESLIRTVMEDT</sequence>
<dbReference type="SMART" id="SM00530">
    <property type="entry name" value="HTH_XRE"/>
    <property type="match status" value="1"/>
</dbReference>
<gene>
    <name evidence="2" type="ORF">GNZ18_24860</name>
</gene>
<dbReference type="InterPro" id="IPR001387">
    <property type="entry name" value="Cro/C1-type_HTH"/>
</dbReference>
<protein>
    <submittedName>
        <fullName evidence="2">Helix-turn-helix domain-containing protein</fullName>
    </submittedName>
</protein>
<proteinExistence type="predicted"/>
<evidence type="ECO:0000259" key="1">
    <source>
        <dbReference type="SMART" id="SM00530"/>
    </source>
</evidence>
<dbReference type="GO" id="GO:0003677">
    <property type="term" value="F:DNA binding"/>
    <property type="evidence" value="ECO:0007669"/>
    <property type="project" value="InterPro"/>
</dbReference>
<reference evidence="2 3" key="1">
    <citation type="submission" date="2019-11" db="EMBL/GenBank/DDBJ databases">
        <authorList>
            <person name="Cao P."/>
        </authorList>
    </citation>
    <scope>NUCLEOTIDE SEQUENCE [LARGE SCALE GENOMIC DNA]</scope>
    <source>
        <strain evidence="2 3">NEAU-AAG5</strain>
    </source>
</reference>
<feature type="domain" description="HTH cro/C1-type" evidence="1">
    <location>
        <begin position="19"/>
        <end position="74"/>
    </location>
</feature>
<organism evidence="2 3">
    <name type="scientific">Actinomadura litoris</name>
    <dbReference type="NCBI Taxonomy" id="2678616"/>
    <lineage>
        <taxon>Bacteria</taxon>
        <taxon>Bacillati</taxon>
        <taxon>Actinomycetota</taxon>
        <taxon>Actinomycetes</taxon>
        <taxon>Streptosporangiales</taxon>
        <taxon>Thermomonosporaceae</taxon>
        <taxon>Actinomadura</taxon>
    </lineage>
</organism>
<name>A0A7K1L5U5_9ACTN</name>
<dbReference type="EMBL" id="WOFH01000009">
    <property type="protein sequence ID" value="MUN39801.1"/>
    <property type="molecule type" value="Genomic_DNA"/>
</dbReference>
<dbReference type="RefSeq" id="WP_156218957.1">
    <property type="nucleotide sequence ID" value="NZ_WOFH01000009.1"/>
</dbReference>
<dbReference type="SUPFAM" id="SSF47413">
    <property type="entry name" value="lambda repressor-like DNA-binding domains"/>
    <property type="match status" value="1"/>
</dbReference>
<dbReference type="InterPro" id="IPR043917">
    <property type="entry name" value="DUF5753"/>
</dbReference>
<dbReference type="Pfam" id="PF13560">
    <property type="entry name" value="HTH_31"/>
    <property type="match status" value="1"/>
</dbReference>
<accession>A0A7K1L5U5</accession>
<dbReference type="Pfam" id="PF19054">
    <property type="entry name" value="DUF5753"/>
    <property type="match status" value="1"/>
</dbReference>